<feature type="active site" description="Proton donor/acceptor" evidence="3">
    <location>
        <position position="263"/>
    </location>
</feature>
<comment type="similarity">
    <text evidence="2 3">Belongs to the peptidase M14 family.</text>
</comment>
<feature type="region of interest" description="Disordered" evidence="4">
    <location>
        <begin position="407"/>
        <end position="466"/>
    </location>
</feature>
<feature type="region of interest" description="Disordered" evidence="4">
    <location>
        <begin position="548"/>
        <end position="591"/>
    </location>
</feature>
<proteinExistence type="inferred from homology"/>
<dbReference type="InterPro" id="IPR000834">
    <property type="entry name" value="Peptidase_M14"/>
</dbReference>
<dbReference type="Pfam" id="PF00246">
    <property type="entry name" value="Peptidase_M14"/>
    <property type="match status" value="1"/>
</dbReference>
<accession>A0ABQ6N295</accession>
<sequence>MEVRYLLAYTYPFSYTNMKYHLADLLSSPRTSRHMRRALLCKSEAGHECDVITIADFASTENKDTGAFGVEEQHLISQASNKRKCVVISARVHPGEVGASWMMKGLLDFLTSESEQAALLRSIFVFKIVPMLNPDGVIFGNNRCGYSGVDLNRAYKRPVRSEHPTIWHYKNMIRDLKGPYDVTMFVDLHGHSRKMNSFMYGCDDKRKPKPTVRVFPKLLSWNQYGRKYVSFADCCFAVKKGREGTGRVVVSKELGIQNAYTLEATFCGADFGPLKDVHFNTNHLCEGGRALADTLLDYYMPNPVQREKAANLLKQAGEKKAARDRSERMAAARQAMASVKAEQDNMLATYEDMEAEKKKKGKDKKGDGDEDDIVDSLETAVLSDAGALGKKSAGGPAKVNTFMIEQGGRRTAGAGERGGGGRTVRRQGSASDVGRGGSSEDVGLSRMRPFGGFEKDRTASNGAAKRGGMGVINNGFMGERAATSAGGAEGKGGYFRSGSLAGVGGAGGGMGGARGGGGSLAALPAGPNFLLSTLTRDAQAIRDERAVKGRATPSPGPPGAFMGGPMSSHTGLPGSASSLGGLDKRESPADRNRTVRATVGASGVAGAEGGGVVVGRSGRIRSVGNVGGGGGMDTLLPRVGAGGGAGASSLRGSATFGTFGGDAGSGGGAS</sequence>
<dbReference type="PANTHER" id="PTHR12756:SF11">
    <property type="entry name" value="CYTOSOLIC CARBOXYPEPTIDASE 1"/>
    <property type="match status" value="1"/>
</dbReference>
<feature type="region of interest" description="Disordered" evidence="4">
    <location>
        <begin position="350"/>
        <end position="372"/>
    </location>
</feature>
<evidence type="ECO:0000313" key="6">
    <source>
        <dbReference type="EMBL" id="GMI37947.1"/>
    </source>
</evidence>
<gene>
    <name evidence="6" type="ORF">TeGR_g7343</name>
</gene>
<dbReference type="Gene3D" id="3.40.630.10">
    <property type="entry name" value="Zn peptidases"/>
    <property type="match status" value="1"/>
</dbReference>
<dbReference type="Proteomes" id="UP001165060">
    <property type="component" value="Unassembled WGS sequence"/>
</dbReference>
<evidence type="ECO:0000259" key="5">
    <source>
        <dbReference type="PROSITE" id="PS52035"/>
    </source>
</evidence>
<dbReference type="EMBL" id="BRYB01003505">
    <property type="protein sequence ID" value="GMI37947.1"/>
    <property type="molecule type" value="Genomic_DNA"/>
</dbReference>
<evidence type="ECO:0000256" key="4">
    <source>
        <dbReference type="SAM" id="MobiDB-lite"/>
    </source>
</evidence>
<reference evidence="6 7" key="1">
    <citation type="journal article" date="2023" name="Commun. Biol.">
        <title>Genome analysis of Parmales, the sister group of diatoms, reveals the evolutionary specialization of diatoms from phago-mixotrophs to photoautotrophs.</title>
        <authorList>
            <person name="Ban H."/>
            <person name="Sato S."/>
            <person name="Yoshikawa S."/>
            <person name="Yamada K."/>
            <person name="Nakamura Y."/>
            <person name="Ichinomiya M."/>
            <person name="Sato N."/>
            <person name="Blanc-Mathieu R."/>
            <person name="Endo H."/>
            <person name="Kuwata A."/>
            <person name="Ogata H."/>
        </authorList>
    </citation>
    <scope>NUCLEOTIDE SEQUENCE [LARGE SCALE GENOMIC DNA]</scope>
</reference>
<dbReference type="InterPro" id="IPR050821">
    <property type="entry name" value="Cytosolic_carboxypeptidase"/>
</dbReference>
<evidence type="ECO:0000256" key="1">
    <source>
        <dbReference type="ARBA" id="ARBA00001947"/>
    </source>
</evidence>
<feature type="domain" description="Peptidase M14" evidence="5">
    <location>
        <begin position="11"/>
        <end position="299"/>
    </location>
</feature>
<feature type="compositionally biased region" description="Low complexity" evidence="4">
    <location>
        <begin position="559"/>
        <end position="581"/>
    </location>
</feature>
<evidence type="ECO:0000256" key="2">
    <source>
        <dbReference type="ARBA" id="ARBA00005988"/>
    </source>
</evidence>
<comment type="caution">
    <text evidence="6">The sequence shown here is derived from an EMBL/GenBank/DDBJ whole genome shotgun (WGS) entry which is preliminary data.</text>
</comment>
<name>A0ABQ6N295_9STRA</name>
<evidence type="ECO:0000256" key="3">
    <source>
        <dbReference type="PROSITE-ProRule" id="PRU01379"/>
    </source>
</evidence>
<keyword evidence="7" id="KW-1185">Reference proteome</keyword>
<dbReference type="SUPFAM" id="SSF53187">
    <property type="entry name" value="Zn-dependent exopeptidases"/>
    <property type="match status" value="1"/>
</dbReference>
<protein>
    <recommendedName>
        <fullName evidence="5">Peptidase M14 domain-containing protein</fullName>
    </recommendedName>
</protein>
<evidence type="ECO:0000313" key="7">
    <source>
        <dbReference type="Proteomes" id="UP001165060"/>
    </source>
</evidence>
<organism evidence="6 7">
    <name type="scientific">Tetraparma gracilis</name>
    <dbReference type="NCBI Taxonomy" id="2962635"/>
    <lineage>
        <taxon>Eukaryota</taxon>
        <taxon>Sar</taxon>
        <taxon>Stramenopiles</taxon>
        <taxon>Ochrophyta</taxon>
        <taxon>Bolidophyceae</taxon>
        <taxon>Parmales</taxon>
        <taxon>Triparmaceae</taxon>
        <taxon>Tetraparma</taxon>
    </lineage>
</organism>
<comment type="cofactor">
    <cofactor evidence="1">
        <name>Zn(2+)</name>
        <dbReference type="ChEBI" id="CHEBI:29105"/>
    </cofactor>
</comment>
<dbReference type="PANTHER" id="PTHR12756">
    <property type="entry name" value="CYTOSOLIC CARBOXYPEPTIDASE"/>
    <property type="match status" value="1"/>
</dbReference>
<feature type="compositionally biased region" description="Basic and acidic residues" evidence="4">
    <location>
        <begin position="582"/>
        <end position="591"/>
    </location>
</feature>
<dbReference type="PROSITE" id="PS52035">
    <property type="entry name" value="PEPTIDASE_M14"/>
    <property type="match status" value="1"/>
</dbReference>